<dbReference type="Proteomes" id="UP000828390">
    <property type="component" value="Unassembled WGS sequence"/>
</dbReference>
<reference evidence="1" key="2">
    <citation type="submission" date="2020-11" db="EMBL/GenBank/DDBJ databases">
        <authorList>
            <person name="McCartney M.A."/>
            <person name="Auch B."/>
            <person name="Kono T."/>
            <person name="Mallez S."/>
            <person name="Becker A."/>
            <person name="Gohl D.M."/>
            <person name="Silverstein K.A.T."/>
            <person name="Koren S."/>
            <person name="Bechman K.B."/>
            <person name="Herman A."/>
            <person name="Abrahante J.E."/>
            <person name="Garbe J."/>
        </authorList>
    </citation>
    <scope>NUCLEOTIDE SEQUENCE</scope>
    <source>
        <strain evidence="1">Duluth1</strain>
        <tissue evidence="1">Whole animal</tissue>
    </source>
</reference>
<name>A0A9D4RQ44_DREPO</name>
<proteinExistence type="predicted"/>
<evidence type="ECO:0000313" key="2">
    <source>
        <dbReference type="Proteomes" id="UP000828390"/>
    </source>
</evidence>
<comment type="caution">
    <text evidence="1">The sequence shown here is derived from an EMBL/GenBank/DDBJ whole genome shotgun (WGS) entry which is preliminary data.</text>
</comment>
<sequence length="64" mass="7245">MFTSYNCSPRLLLVTGIHHSSEVHFLSVWSFNVDHHQSIEGSRLQAIAIFSFYPSHCAEVPITV</sequence>
<evidence type="ECO:0000313" key="1">
    <source>
        <dbReference type="EMBL" id="KAH3874545.1"/>
    </source>
</evidence>
<dbReference type="AlphaFoldDB" id="A0A9D4RQ44"/>
<protein>
    <submittedName>
        <fullName evidence="1">Uncharacterized protein</fullName>
    </submittedName>
</protein>
<organism evidence="1 2">
    <name type="scientific">Dreissena polymorpha</name>
    <name type="common">Zebra mussel</name>
    <name type="synonym">Mytilus polymorpha</name>
    <dbReference type="NCBI Taxonomy" id="45954"/>
    <lineage>
        <taxon>Eukaryota</taxon>
        <taxon>Metazoa</taxon>
        <taxon>Spiralia</taxon>
        <taxon>Lophotrochozoa</taxon>
        <taxon>Mollusca</taxon>
        <taxon>Bivalvia</taxon>
        <taxon>Autobranchia</taxon>
        <taxon>Heteroconchia</taxon>
        <taxon>Euheterodonta</taxon>
        <taxon>Imparidentia</taxon>
        <taxon>Neoheterodontei</taxon>
        <taxon>Myida</taxon>
        <taxon>Dreissenoidea</taxon>
        <taxon>Dreissenidae</taxon>
        <taxon>Dreissena</taxon>
    </lineage>
</organism>
<reference evidence="1" key="1">
    <citation type="journal article" date="2019" name="bioRxiv">
        <title>The Genome of the Zebra Mussel, Dreissena polymorpha: A Resource for Invasive Species Research.</title>
        <authorList>
            <person name="McCartney M.A."/>
            <person name="Auch B."/>
            <person name="Kono T."/>
            <person name="Mallez S."/>
            <person name="Zhang Y."/>
            <person name="Obille A."/>
            <person name="Becker A."/>
            <person name="Abrahante J.E."/>
            <person name="Garbe J."/>
            <person name="Badalamenti J.P."/>
            <person name="Herman A."/>
            <person name="Mangelson H."/>
            <person name="Liachko I."/>
            <person name="Sullivan S."/>
            <person name="Sone E.D."/>
            <person name="Koren S."/>
            <person name="Silverstein K.A.T."/>
            <person name="Beckman K.B."/>
            <person name="Gohl D.M."/>
        </authorList>
    </citation>
    <scope>NUCLEOTIDE SEQUENCE</scope>
    <source>
        <strain evidence="1">Duluth1</strain>
        <tissue evidence="1">Whole animal</tissue>
    </source>
</reference>
<gene>
    <name evidence="1" type="ORF">DPMN_037790</name>
</gene>
<keyword evidence="2" id="KW-1185">Reference proteome</keyword>
<dbReference type="EMBL" id="JAIWYP010000002">
    <property type="protein sequence ID" value="KAH3874545.1"/>
    <property type="molecule type" value="Genomic_DNA"/>
</dbReference>
<accession>A0A9D4RQ44</accession>